<name>A0AC35UHX7_9BILA</name>
<dbReference type="WBParaSite" id="RSKR_0001149750.1">
    <property type="protein sequence ID" value="RSKR_0001149750.1"/>
    <property type="gene ID" value="RSKR_0001149750"/>
</dbReference>
<evidence type="ECO:0000313" key="2">
    <source>
        <dbReference type="WBParaSite" id="RSKR_0001149750.1"/>
    </source>
</evidence>
<evidence type="ECO:0000313" key="1">
    <source>
        <dbReference type="Proteomes" id="UP000095286"/>
    </source>
</evidence>
<accession>A0AC35UHX7</accession>
<reference evidence="2" key="1">
    <citation type="submission" date="2016-11" db="UniProtKB">
        <authorList>
            <consortium name="WormBaseParasite"/>
        </authorList>
    </citation>
    <scope>IDENTIFICATION</scope>
    <source>
        <strain evidence="2">KR3021</strain>
    </source>
</reference>
<organism evidence="1 2">
    <name type="scientific">Rhabditophanes sp. KR3021</name>
    <dbReference type="NCBI Taxonomy" id="114890"/>
    <lineage>
        <taxon>Eukaryota</taxon>
        <taxon>Metazoa</taxon>
        <taxon>Ecdysozoa</taxon>
        <taxon>Nematoda</taxon>
        <taxon>Chromadorea</taxon>
        <taxon>Rhabditida</taxon>
        <taxon>Tylenchina</taxon>
        <taxon>Panagrolaimomorpha</taxon>
        <taxon>Strongyloidoidea</taxon>
        <taxon>Alloionematidae</taxon>
        <taxon>Rhabditophanes</taxon>
    </lineage>
</organism>
<proteinExistence type="predicted"/>
<sequence>LIQHILIKINALSNAFYFLKATHIRNTRQCNCQQQQQVPKCTCIRMTPIYSHQPLQMSCNCNNNSNQQNTQQSPSYCNCQTKPDEKCLNECKNICVTSCFNNPTVQNKNNCQPSCGFTCKLTCVKFQANLTTTTTTTLETPQNQEFLISIQKSTCDYKCNNLQVNEGCKMDCNCEEECQTQCVSTEKLSICIPICHKMCTERGNQPVLKTTTPSPYSYQSKCLPQCQQVCVKACFEVDANPSAQEECRGKCDDLCTKTCNNISLSIVIPCQNQNQPTNCICPSEYSPCASHSQCCRD</sequence>
<dbReference type="Proteomes" id="UP000095286">
    <property type="component" value="Unplaced"/>
</dbReference>
<protein>
    <submittedName>
        <fullName evidence="2">Cysteine rich repeat-containing domain protein</fullName>
    </submittedName>
</protein>